<keyword evidence="4" id="KW-1185">Reference proteome</keyword>
<accession>A0A811UXZ1</accession>
<keyword evidence="1" id="KW-0863">Zinc-finger</keyword>
<protein>
    <submittedName>
        <fullName evidence="3">(Mediterranean fruit fly) hypothetical protein</fullName>
    </submittedName>
</protein>
<dbReference type="AlphaFoldDB" id="A0A811UXZ1"/>
<sequence length="70" mass="8453">MNIAPIFKELIKRYEMIESFAKSNARNKRRQTAELKGYEQNRVRKGDKKYERKHCYNCGSTQHKRVDCKE</sequence>
<dbReference type="GO" id="GO:0008270">
    <property type="term" value="F:zinc ion binding"/>
    <property type="evidence" value="ECO:0007669"/>
    <property type="project" value="UniProtKB-KW"/>
</dbReference>
<dbReference type="Proteomes" id="UP000606786">
    <property type="component" value="Unassembled WGS sequence"/>
</dbReference>
<dbReference type="EMBL" id="CAJHJT010000023">
    <property type="protein sequence ID" value="CAD7001953.1"/>
    <property type="molecule type" value="Genomic_DNA"/>
</dbReference>
<comment type="caution">
    <text evidence="3">The sequence shown here is derived from an EMBL/GenBank/DDBJ whole genome shotgun (WGS) entry which is preliminary data.</text>
</comment>
<evidence type="ECO:0000313" key="3">
    <source>
        <dbReference type="EMBL" id="CAD7001953.1"/>
    </source>
</evidence>
<dbReference type="GO" id="GO:0003676">
    <property type="term" value="F:nucleic acid binding"/>
    <property type="evidence" value="ECO:0007669"/>
    <property type="project" value="InterPro"/>
</dbReference>
<name>A0A811UXZ1_CERCA</name>
<evidence type="ECO:0000313" key="4">
    <source>
        <dbReference type="Proteomes" id="UP000606786"/>
    </source>
</evidence>
<proteinExistence type="predicted"/>
<gene>
    <name evidence="3" type="ORF">CCAP1982_LOCUS10440</name>
</gene>
<keyword evidence="1" id="KW-0862">Zinc</keyword>
<organism evidence="3 4">
    <name type="scientific">Ceratitis capitata</name>
    <name type="common">Mediterranean fruit fly</name>
    <name type="synonym">Tephritis capitata</name>
    <dbReference type="NCBI Taxonomy" id="7213"/>
    <lineage>
        <taxon>Eukaryota</taxon>
        <taxon>Metazoa</taxon>
        <taxon>Ecdysozoa</taxon>
        <taxon>Arthropoda</taxon>
        <taxon>Hexapoda</taxon>
        <taxon>Insecta</taxon>
        <taxon>Pterygota</taxon>
        <taxon>Neoptera</taxon>
        <taxon>Endopterygota</taxon>
        <taxon>Diptera</taxon>
        <taxon>Brachycera</taxon>
        <taxon>Muscomorpha</taxon>
        <taxon>Tephritoidea</taxon>
        <taxon>Tephritidae</taxon>
        <taxon>Ceratitis</taxon>
        <taxon>Ceratitis</taxon>
    </lineage>
</organism>
<reference evidence="3" key="1">
    <citation type="submission" date="2020-11" db="EMBL/GenBank/DDBJ databases">
        <authorList>
            <person name="Whitehead M."/>
        </authorList>
    </citation>
    <scope>NUCLEOTIDE SEQUENCE</scope>
    <source>
        <strain evidence="3">EGII</strain>
    </source>
</reference>
<evidence type="ECO:0000259" key="2">
    <source>
        <dbReference type="PROSITE" id="PS50158"/>
    </source>
</evidence>
<evidence type="ECO:0000256" key="1">
    <source>
        <dbReference type="PROSITE-ProRule" id="PRU00047"/>
    </source>
</evidence>
<dbReference type="PROSITE" id="PS50158">
    <property type="entry name" value="ZF_CCHC"/>
    <property type="match status" value="1"/>
</dbReference>
<keyword evidence="1" id="KW-0479">Metal-binding</keyword>
<feature type="domain" description="CCHC-type" evidence="2">
    <location>
        <begin position="55"/>
        <end position="70"/>
    </location>
</feature>
<dbReference type="InterPro" id="IPR001878">
    <property type="entry name" value="Znf_CCHC"/>
</dbReference>